<keyword evidence="3 5" id="KW-0472">Membrane</keyword>
<dbReference type="Gene3D" id="3.30.1490.110">
    <property type="match status" value="1"/>
</dbReference>
<sequence>MTRQKITAGIDVGSSKVATLIASSDDDQRLKIIGAASVPSKGVKKGQIVDIEEAAESILQSVEAAERMAGYNLTRAFVSIGGAHINSFNSKGVVAVSEPEGEIAAEDVDRVIEAAQAVSLPSPKEVLHVLPRYYIVDGQEGVKDPVGMSGVRLEVETHIIAGSTTAIKNLTKCIEQMGINVEEMVAGGLASAESVLSETEKELGVVLIDIGGGTTSLLIYVEGAPFYAAVLPIGAKNVTNDLAIGLRLSSLETAEKIKIALSVEEKKPVLPKKAKLEEDNKDDELNLAKLGIMGESRTVSKKTLVEGIIKPRLNEIMAMVAAEIKESGAAGLTPAGAVICGGGAQTVGLTKVAKQALMIPVRLAEPRGLTGLVDEIQTPAYATVTGLLLYGLQATPKTKAGFSLGSIGKRLPRIPVRGAAGKVLALIRSFLP</sequence>
<comment type="caution">
    <text evidence="8">The sequence shown here is derived from an EMBL/GenBank/DDBJ whole genome shotgun (WGS) entry which is preliminary data.</text>
</comment>
<dbReference type="GO" id="GO:0032153">
    <property type="term" value="C:cell division site"/>
    <property type="evidence" value="ECO:0007669"/>
    <property type="project" value="UniProtKB-UniRule"/>
</dbReference>
<protein>
    <recommendedName>
        <fullName evidence="5 6">Cell division protein FtsA</fullName>
    </recommendedName>
</protein>
<keyword evidence="2 5" id="KW-0132">Cell division</keyword>
<feature type="domain" description="SHS2" evidence="7">
    <location>
        <begin position="7"/>
        <end position="195"/>
    </location>
</feature>
<proteinExistence type="inferred from homology"/>
<dbReference type="Proteomes" id="UP000231214">
    <property type="component" value="Unassembled WGS sequence"/>
</dbReference>
<dbReference type="HAMAP" id="MF_02033">
    <property type="entry name" value="FtsA"/>
    <property type="match status" value="1"/>
</dbReference>
<reference evidence="9" key="1">
    <citation type="submission" date="2017-09" db="EMBL/GenBank/DDBJ databases">
        <title>Depth-based differentiation of microbial function through sediment-hosted aquifers and enrichment of novel symbionts in the deep terrestrial subsurface.</title>
        <authorList>
            <person name="Probst A.J."/>
            <person name="Ladd B."/>
            <person name="Jarett J.K."/>
            <person name="Geller-Mcgrath D.E."/>
            <person name="Sieber C.M.K."/>
            <person name="Emerson J.B."/>
            <person name="Anantharaman K."/>
            <person name="Thomas B.C."/>
            <person name="Malmstrom R."/>
            <person name="Stieglmeier M."/>
            <person name="Klingl A."/>
            <person name="Woyke T."/>
            <person name="Ryan C.M."/>
            <person name="Banfield J.F."/>
        </authorList>
    </citation>
    <scope>NUCLEOTIDE SEQUENCE [LARGE SCALE GENOMIC DNA]</scope>
</reference>
<evidence type="ECO:0000313" key="9">
    <source>
        <dbReference type="Proteomes" id="UP000231214"/>
    </source>
</evidence>
<dbReference type="SMART" id="SM00842">
    <property type="entry name" value="FtsA"/>
    <property type="match status" value="1"/>
</dbReference>
<dbReference type="GO" id="GO:0043093">
    <property type="term" value="P:FtsZ-dependent cytokinesis"/>
    <property type="evidence" value="ECO:0007669"/>
    <property type="project" value="UniProtKB-UniRule"/>
</dbReference>
<comment type="subunit">
    <text evidence="5">Self-interacts. Interacts with FtsZ.</text>
</comment>
<dbReference type="CDD" id="cd24048">
    <property type="entry name" value="ASKHA_NBD_FtsA"/>
    <property type="match status" value="1"/>
</dbReference>
<dbReference type="PANTHER" id="PTHR32432:SF4">
    <property type="entry name" value="CELL DIVISION PROTEIN FTSA"/>
    <property type="match status" value="1"/>
</dbReference>
<evidence type="ECO:0000256" key="2">
    <source>
        <dbReference type="ARBA" id="ARBA00022618"/>
    </source>
</evidence>
<dbReference type="NCBIfam" id="TIGR01174">
    <property type="entry name" value="ftsA"/>
    <property type="match status" value="1"/>
</dbReference>
<evidence type="ECO:0000256" key="5">
    <source>
        <dbReference type="HAMAP-Rule" id="MF_02033"/>
    </source>
</evidence>
<dbReference type="Gene3D" id="3.30.420.40">
    <property type="match status" value="1"/>
</dbReference>
<comment type="function">
    <text evidence="5 6">Cell division protein that is involved in the assembly of the Z ring. May serve as a membrane anchor for the Z ring.</text>
</comment>
<dbReference type="SUPFAM" id="SSF53067">
    <property type="entry name" value="Actin-like ATPase domain"/>
    <property type="match status" value="2"/>
</dbReference>
<evidence type="ECO:0000256" key="6">
    <source>
        <dbReference type="PIRNR" id="PIRNR003101"/>
    </source>
</evidence>
<organism evidence="8 9">
    <name type="scientific">Candidatus Shapirobacteria bacterium CG09_land_8_20_14_0_10_49_15</name>
    <dbReference type="NCBI Taxonomy" id="1974482"/>
    <lineage>
        <taxon>Bacteria</taxon>
        <taxon>Candidatus Shapironibacteriota</taxon>
    </lineage>
</organism>
<keyword evidence="4 5" id="KW-0131">Cell cycle</keyword>
<evidence type="ECO:0000313" key="8">
    <source>
        <dbReference type="EMBL" id="PIU02258.1"/>
    </source>
</evidence>
<dbReference type="EMBL" id="PEZK01000020">
    <property type="protein sequence ID" value="PIU02258.1"/>
    <property type="molecule type" value="Genomic_DNA"/>
</dbReference>
<accession>A0A2M6XB82</accession>
<dbReference type="GO" id="GO:0009898">
    <property type="term" value="C:cytoplasmic side of plasma membrane"/>
    <property type="evidence" value="ECO:0007669"/>
    <property type="project" value="UniProtKB-UniRule"/>
</dbReference>
<keyword evidence="1 5" id="KW-1003">Cell membrane</keyword>
<dbReference type="InterPro" id="IPR003494">
    <property type="entry name" value="SHS2_FtsA"/>
</dbReference>
<dbReference type="AlphaFoldDB" id="A0A2M6XB82"/>
<dbReference type="InterPro" id="IPR050696">
    <property type="entry name" value="FtsA/MreB"/>
</dbReference>
<dbReference type="PANTHER" id="PTHR32432">
    <property type="entry name" value="CELL DIVISION PROTEIN FTSA-RELATED"/>
    <property type="match status" value="1"/>
</dbReference>
<dbReference type="PIRSF" id="PIRSF003101">
    <property type="entry name" value="FtsA"/>
    <property type="match status" value="1"/>
</dbReference>
<dbReference type="InterPro" id="IPR020823">
    <property type="entry name" value="Cell_div_FtsA"/>
</dbReference>
<evidence type="ECO:0000256" key="1">
    <source>
        <dbReference type="ARBA" id="ARBA00022475"/>
    </source>
</evidence>
<comment type="subcellular location">
    <subcellularLocation>
        <location evidence="5">Cell membrane</location>
        <topology evidence="5">Peripheral membrane protein</topology>
        <orientation evidence="5">Cytoplasmic side</orientation>
    </subcellularLocation>
    <text evidence="5">Localizes to the Z ring in an FtsZ-dependent manner. Targeted to the membrane through a conserved C-terminal amphipathic helix.</text>
</comment>
<evidence type="ECO:0000256" key="3">
    <source>
        <dbReference type="ARBA" id="ARBA00023136"/>
    </source>
</evidence>
<name>A0A2M6XB82_9BACT</name>
<gene>
    <name evidence="5 8" type="primary">ftsA</name>
    <name evidence="8" type="ORF">COT66_01315</name>
</gene>
<evidence type="ECO:0000259" key="7">
    <source>
        <dbReference type="SMART" id="SM00842"/>
    </source>
</evidence>
<evidence type="ECO:0000256" key="4">
    <source>
        <dbReference type="ARBA" id="ARBA00023306"/>
    </source>
</evidence>
<dbReference type="Pfam" id="PF02491">
    <property type="entry name" value="SHS2_FTSA"/>
    <property type="match status" value="1"/>
</dbReference>
<dbReference type="Pfam" id="PF14450">
    <property type="entry name" value="FtsA"/>
    <property type="match status" value="2"/>
</dbReference>
<dbReference type="InterPro" id="IPR043129">
    <property type="entry name" value="ATPase_NBD"/>
</dbReference>
<comment type="similarity">
    <text evidence="5 6">Belongs to the FtsA/MreB family.</text>
</comment>